<dbReference type="AlphaFoldDB" id="A0A5N5WQH5"/>
<gene>
    <name evidence="2" type="ORF">BDV29DRAFT_161422</name>
</gene>
<dbReference type="OrthoDB" id="2103397at2759"/>
<feature type="region of interest" description="Disordered" evidence="1">
    <location>
        <begin position="108"/>
        <end position="143"/>
    </location>
</feature>
<feature type="compositionally biased region" description="Polar residues" evidence="1">
    <location>
        <begin position="123"/>
        <end position="143"/>
    </location>
</feature>
<evidence type="ECO:0000256" key="1">
    <source>
        <dbReference type="SAM" id="MobiDB-lite"/>
    </source>
</evidence>
<keyword evidence="3" id="KW-1185">Reference proteome</keyword>
<evidence type="ECO:0000313" key="2">
    <source>
        <dbReference type="EMBL" id="KAB8069430.1"/>
    </source>
</evidence>
<protein>
    <submittedName>
        <fullName evidence="2">Uncharacterized protein</fullName>
    </submittedName>
</protein>
<reference evidence="2 3" key="1">
    <citation type="submission" date="2019-04" db="EMBL/GenBank/DDBJ databases">
        <title>Friends and foes A comparative genomics study of 23 Aspergillus species from section Flavi.</title>
        <authorList>
            <consortium name="DOE Joint Genome Institute"/>
            <person name="Kjaerbolling I."/>
            <person name="Vesth T."/>
            <person name="Frisvad J.C."/>
            <person name="Nybo J.L."/>
            <person name="Theobald S."/>
            <person name="Kildgaard S."/>
            <person name="Isbrandt T."/>
            <person name="Kuo A."/>
            <person name="Sato A."/>
            <person name="Lyhne E.K."/>
            <person name="Kogle M.E."/>
            <person name="Wiebenga A."/>
            <person name="Kun R.S."/>
            <person name="Lubbers R.J."/>
            <person name="Makela M.R."/>
            <person name="Barry K."/>
            <person name="Chovatia M."/>
            <person name="Clum A."/>
            <person name="Daum C."/>
            <person name="Haridas S."/>
            <person name="He G."/>
            <person name="LaButti K."/>
            <person name="Lipzen A."/>
            <person name="Mondo S."/>
            <person name="Riley R."/>
            <person name="Salamov A."/>
            <person name="Simmons B.A."/>
            <person name="Magnuson J.K."/>
            <person name="Henrissat B."/>
            <person name="Mortensen U.H."/>
            <person name="Larsen T.O."/>
            <person name="Devries R.P."/>
            <person name="Grigoriev I.V."/>
            <person name="Machida M."/>
            <person name="Baker S.E."/>
            <person name="Andersen M.R."/>
        </authorList>
    </citation>
    <scope>NUCLEOTIDE SEQUENCE [LARGE SCALE GENOMIC DNA]</scope>
    <source>
        <strain evidence="2 3">CBS 151.66</strain>
    </source>
</reference>
<dbReference type="EMBL" id="ML732341">
    <property type="protein sequence ID" value="KAB8069430.1"/>
    <property type="molecule type" value="Genomic_DNA"/>
</dbReference>
<dbReference type="Proteomes" id="UP000326565">
    <property type="component" value="Unassembled WGS sequence"/>
</dbReference>
<evidence type="ECO:0000313" key="3">
    <source>
        <dbReference type="Proteomes" id="UP000326565"/>
    </source>
</evidence>
<accession>A0A5N5WQH5</accession>
<sequence>MSGVRKTESVEEIIKDESAQSNQGIPLEIFIQSISVFFQTHCICVSFEAKESGSMSSRYAQVVIPLAVIRHERKAKQYEACTLYGVLTKGTQYTFMQMNTEGQVRTYNLDGSDPAQLKRTTEAESSSQTMDFDNDNEQSSPVV</sequence>
<proteinExistence type="predicted"/>
<organism evidence="2 3">
    <name type="scientific">Aspergillus leporis</name>
    <dbReference type="NCBI Taxonomy" id="41062"/>
    <lineage>
        <taxon>Eukaryota</taxon>
        <taxon>Fungi</taxon>
        <taxon>Dikarya</taxon>
        <taxon>Ascomycota</taxon>
        <taxon>Pezizomycotina</taxon>
        <taxon>Eurotiomycetes</taxon>
        <taxon>Eurotiomycetidae</taxon>
        <taxon>Eurotiales</taxon>
        <taxon>Aspergillaceae</taxon>
        <taxon>Aspergillus</taxon>
        <taxon>Aspergillus subgen. Circumdati</taxon>
    </lineage>
</organism>
<name>A0A5N5WQH5_9EURO</name>